<evidence type="ECO:0000259" key="11">
    <source>
        <dbReference type="Pfam" id="PF07885"/>
    </source>
</evidence>
<name>A0A158QAA9_ENTVE</name>
<keyword evidence="3 8" id="KW-0812">Transmembrane</keyword>
<evidence type="ECO:0000313" key="13">
    <source>
        <dbReference type="Proteomes" id="UP000274131"/>
    </source>
</evidence>
<evidence type="ECO:0000256" key="5">
    <source>
        <dbReference type="ARBA" id="ARBA00023065"/>
    </source>
</evidence>
<keyword evidence="2 8" id="KW-0813">Transport</keyword>
<feature type="transmembrane region" description="Helical" evidence="10">
    <location>
        <begin position="198"/>
        <end position="221"/>
    </location>
</feature>
<keyword evidence="13" id="KW-1185">Reference proteome</keyword>
<evidence type="ECO:0000313" key="14">
    <source>
        <dbReference type="WBParaSite" id="EVEC_0000459101-mRNA-1"/>
    </source>
</evidence>
<dbReference type="PANTHER" id="PTHR11003:SF335">
    <property type="entry name" value="POTASSIUM CHANNEL DOMAIN-CONTAINING PROTEIN"/>
    <property type="match status" value="1"/>
</dbReference>
<evidence type="ECO:0000256" key="9">
    <source>
        <dbReference type="SAM" id="MobiDB-lite"/>
    </source>
</evidence>
<dbReference type="PANTHER" id="PTHR11003">
    <property type="entry name" value="POTASSIUM CHANNEL, SUBFAMILY K"/>
    <property type="match status" value="1"/>
</dbReference>
<evidence type="ECO:0000256" key="3">
    <source>
        <dbReference type="ARBA" id="ARBA00022692"/>
    </source>
</evidence>
<reference evidence="14" key="1">
    <citation type="submission" date="2016-04" db="UniProtKB">
        <authorList>
            <consortium name="WormBaseParasite"/>
        </authorList>
    </citation>
    <scope>IDENTIFICATION</scope>
</reference>
<dbReference type="AlphaFoldDB" id="A0A158QAA9"/>
<keyword evidence="6 10" id="KW-0472">Membrane</keyword>
<evidence type="ECO:0000256" key="6">
    <source>
        <dbReference type="ARBA" id="ARBA00023136"/>
    </source>
</evidence>
<feature type="domain" description="Potassium channel" evidence="11">
    <location>
        <begin position="27"/>
        <end position="81"/>
    </location>
</feature>
<comment type="similarity">
    <text evidence="8">Belongs to the two pore domain potassium channel (TC 1.A.1.8) family.</text>
</comment>
<evidence type="ECO:0000256" key="4">
    <source>
        <dbReference type="ARBA" id="ARBA00022989"/>
    </source>
</evidence>
<feature type="region of interest" description="Disordered" evidence="9">
    <location>
        <begin position="250"/>
        <end position="284"/>
    </location>
</feature>
<keyword evidence="4 10" id="KW-1133">Transmembrane helix</keyword>
<keyword evidence="7 8" id="KW-0407">Ion channel</keyword>
<organism evidence="14">
    <name type="scientific">Enterobius vermicularis</name>
    <name type="common">Human pinworm</name>
    <dbReference type="NCBI Taxonomy" id="51028"/>
    <lineage>
        <taxon>Eukaryota</taxon>
        <taxon>Metazoa</taxon>
        <taxon>Ecdysozoa</taxon>
        <taxon>Nematoda</taxon>
        <taxon>Chromadorea</taxon>
        <taxon>Rhabditida</taxon>
        <taxon>Spirurina</taxon>
        <taxon>Oxyuridomorpha</taxon>
        <taxon>Oxyuroidea</taxon>
        <taxon>Oxyuridae</taxon>
        <taxon>Enterobius</taxon>
    </lineage>
</organism>
<dbReference type="GO" id="GO:0005886">
    <property type="term" value="C:plasma membrane"/>
    <property type="evidence" value="ECO:0007669"/>
    <property type="project" value="TreeGrafter"/>
</dbReference>
<dbReference type="SUPFAM" id="SSF81324">
    <property type="entry name" value="Voltage-gated potassium channels"/>
    <property type="match status" value="2"/>
</dbReference>
<accession>A0A158QAA9</accession>
<dbReference type="OrthoDB" id="297496at2759"/>
<dbReference type="Pfam" id="PF07885">
    <property type="entry name" value="Ion_trans_2"/>
    <property type="match status" value="1"/>
</dbReference>
<dbReference type="PRINTS" id="PR01333">
    <property type="entry name" value="2POREKCHANEL"/>
</dbReference>
<dbReference type="GO" id="GO:0030322">
    <property type="term" value="P:stabilization of membrane potential"/>
    <property type="evidence" value="ECO:0007669"/>
    <property type="project" value="TreeGrafter"/>
</dbReference>
<dbReference type="InterPro" id="IPR003280">
    <property type="entry name" value="2pore_dom_K_chnl"/>
</dbReference>
<evidence type="ECO:0000313" key="12">
    <source>
        <dbReference type="EMBL" id="VDD89548.1"/>
    </source>
</evidence>
<evidence type="ECO:0000256" key="1">
    <source>
        <dbReference type="ARBA" id="ARBA00004141"/>
    </source>
</evidence>
<evidence type="ECO:0000256" key="10">
    <source>
        <dbReference type="SAM" id="Phobius"/>
    </source>
</evidence>
<dbReference type="GO" id="GO:0022841">
    <property type="term" value="F:potassium ion leak channel activity"/>
    <property type="evidence" value="ECO:0007669"/>
    <property type="project" value="TreeGrafter"/>
</dbReference>
<evidence type="ECO:0000256" key="7">
    <source>
        <dbReference type="ARBA" id="ARBA00023303"/>
    </source>
</evidence>
<dbReference type="WBParaSite" id="EVEC_0000459101-mRNA-1">
    <property type="protein sequence ID" value="EVEC_0000459101-mRNA-1"/>
    <property type="gene ID" value="EVEC_0000459101"/>
</dbReference>
<comment type="subcellular location">
    <subcellularLocation>
        <location evidence="1">Membrane</location>
        <topology evidence="1">Multi-pass membrane protein</topology>
    </subcellularLocation>
</comment>
<sequence>MAKLIDGIDLCYNAWHDSHRVITHSMSDFTNAVVYAFSIYTTIGYGNMAADTTGCRIATIVYGVFGIPLFFASVKEAGNMFRLGFISLYKYIRKLRRRKFLLSKGTKRNKSSGNNKSEQILNHTVAIFVERAQELVVHKNSFERQFSLGSLPSTKSRNITFTEQRRQNLFAENEIIIAAELCRCCCLGFGDVFPREPWIVLLHSPLIVMGVVLFSMCYFILQEEIREKAFEASRKARMSISKYSHTLMTRNPWSRRNSPAFDSGGPSPDSTAFQRQRKRRQSAPNVLTVPTLNLPGCTR</sequence>
<dbReference type="Gene3D" id="1.10.287.70">
    <property type="match status" value="1"/>
</dbReference>
<dbReference type="EMBL" id="UXUI01007817">
    <property type="protein sequence ID" value="VDD89548.1"/>
    <property type="molecule type" value="Genomic_DNA"/>
</dbReference>
<reference evidence="12 13" key="2">
    <citation type="submission" date="2018-10" db="EMBL/GenBank/DDBJ databases">
        <authorList>
            <consortium name="Pathogen Informatics"/>
        </authorList>
    </citation>
    <scope>NUCLEOTIDE SEQUENCE [LARGE SCALE GENOMIC DNA]</scope>
</reference>
<protein>
    <submittedName>
        <fullName evidence="14">Ion_trans_2 domain-containing protein</fullName>
    </submittedName>
</protein>
<keyword evidence="5 8" id="KW-0406">Ion transport</keyword>
<dbReference type="InterPro" id="IPR013099">
    <property type="entry name" value="K_chnl_dom"/>
</dbReference>
<gene>
    <name evidence="12" type="ORF">EVEC_LOCUS4299</name>
</gene>
<evidence type="ECO:0000256" key="8">
    <source>
        <dbReference type="RuleBase" id="RU003857"/>
    </source>
</evidence>
<evidence type="ECO:0000256" key="2">
    <source>
        <dbReference type="ARBA" id="ARBA00022448"/>
    </source>
</evidence>
<dbReference type="GO" id="GO:0015271">
    <property type="term" value="F:outward rectifier potassium channel activity"/>
    <property type="evidence" value="ECO:0007669"/>
    <property type="project" value="TreeGrafter"/>
</dbReference>
<proteinExistence type="inferred from homology"/>
<dbReference type="Proteomes" id="UP000274131">
    <property type="component" value="Unassembled WGS sequence"/>
</dbReference>